<organism evidence="6 7">
    <name type="scientific">Amphibalanus amphitrite</name>
    <name type="common">Striped barnacle</name>
    <name type="synonym">Balanus amphitrite</name>
    <dbReference type="NCBI Taxonomy" id="1232801"/>
    <lineage>
        <taxon>Eukaryota</taxon>
        <taxon>Metazoa</taxon>
        <taxon>Ecdysozoa</taxon>
        <taxon>Arthropoda</taxon>
        <taxon>Crustacea</taxon>
        <taxon>Multicrustacea</taxon>
        <taxon>Cirripedia</taxon>
        <taxon>Thoracica</taxon>
        <taxon>Thoracicalcarea</taxon>
        <taxon>Balanomorpha</taxon>
        <taxon>Balanoidea</taxon>
        <taxon>Balanidae</taxon>
        <taxon>Amphibalaninae</taxon>
        <taxon>Amphibalanus</taxon>
    </lineage>
</organism>
<comment type="caution">
    <text evidence="6">The sequence shown here is derived from an EMBL/GenBank/DDBJ whole genome shotgun (WGS) entry which is preliminary data.</text>
</comment>
<dbReference type="PANTHER" id="PTHR21215:SF0">
    <property type="entry name" value="LD36024P"/>
    <property type="match status" value="1"/>
</dbReference>
<dbReference type="EMBL" id="VIIS01001914">
    <property type="protein sequence ID" value="KAF0291034.1"/>
    <property type="molecule type" value="Genomic_DNA"/>
</dbReference>
<protein>
    <recommendedName>
        <fullName evidence="8">Claudin domain-containing protein 1</fullName>
    </recommendedName>
</protein>
<dbReference type="AlphaFoldDB" id="A0A6A4VHK6"/>
<evidence type="ECO:0000313" key="6">
    <source>
        <dbReference type="EMBL" id="KAF0291034.1"/>
    </source>
</evidence>
<evidence type="ECO:0000256" key="3">
    <source>
        <dbReference type="ARBA" id="ARBA00022989"/>
    </source>
</evidence>
<evidence type="ECO:0000256" key="4">
    <source>
        <dbReference type="ARBA" id="ARBA00023136"/>
    </source>
</evidence>
<evidence type="ECO:0000256" key="1">
    <source>
        <dbReference type="ARBA" id="ARBA00004141"/>
    </source>
</evidence>
<dbReference type="Gene3D" id="1.20.140.150">
    <property type="match status" value="1"/>
</dbReference>
<dbReference type="Pfam" id="PF13903">
    <property type="entry name" value="Claudin_2"/>
    <property type="match status" value="1"/>
</dbReference>
<dbReference type="OrthoDB" id="6126739at2759"/>
<feature type="transmembrane region" description="Helical" evidence="5">
    <location>
        <begin position="30"/>
        <end position="55"/>
    </location>
</feature>
<comment type="subcellular location">
    <subcellularLocation>
        <location evidence="1">Membrane</location>
        <topology evidence="1">Multi-pass membrane protein</topology>
    </subcellularLocation>
</comment>
<sequence>MNVPSQFRCSILSIRIDLNRSPSGDTVRPMVCSAITLSLATVAGVISVALLGIAFGTDNWMYIRVDRKQIQEDIASGAGSLSEADQERFESSGLFRSRTQGLFRTCYPETKPKGVELYLSPVETYCENIDYYIPDEENLTKSFSEERMARLHMARSMIALFIAAFFFVFVAFWTGVTGCWRRSPGNIGTTAALMLFACLFSAGSMGLWHGVQYYEQKKLNEAPFYQSWPPLLQERSVTVFDWSYFIAWVGVGWVLVSALLFVGASVCLKREMYSEKRRNLPYIMPVYPTKSSNGGYGPNPGYAYAASYSQPGPYYSGQQYAYNY</sequence>
<gene>
    <name evidence="6" type="ORF">FJT64_010803</name>
</gene>
<dbReference type="PANTHER" id="PTHR21215">
    <property type="entry name" value="LD36024P"/>
    <property type="match status" value="1"/>
</dbReference>
<feature type="transmembrane region" description="Helical" evidence="5">
    <location>
        <begin position="192"/>
        <end position="211"/>
    </location>
</feature>
<evidence type="ECO:0000256" key="2">
    <source>
        <dbReference type="ARBA" id="ARBA00022692"/>
    </source>
</evidence>
<keyword evidence="4 5" id="KW-0472">Membrane</keyword>
<feature type="transmembrane region" description="Helical" evidence="5">
    <location>
        <begin position="245"/>
        <end position="268"/>
    </location>
</feature>
<keyword evidence="2 5" id="KW-0812">Transmembrane</keyword>
<dbReference type="InterPro" id="IPR004031">
    <property type="entry name" value="PMP22/EMP/MP20/Claudin"/>
</dbReference>
<keyword evidence="3 5" id="KW-1133">Transmembrane helix</keyword>
<evidence type="ECO:0000256" key="5">
    <source>
        <dbReference type="SAM" id="Phobius"/>
    </source>
</evidence>
<evidence type="ECO:0008006" key="8">
    <source>
        <dbReference type="Google" id="ProtNLM"/>
    </source>
</evidence>
<keyword evidence="7" id="KW-1185">Reference proteome</keyword>
<name>A0A6A4VHK6_AMPAM</name>
<proteinExistence type="predicted"/>
<feature type="transmembrane region" description="Helical" evidence="5">
    <location>
        <begin position="157"/>
        <end position="180"/>
    </location>
</feature>
<reference evidence="6 7" key="1">
    <citation type="submission" date="2019-07" db="EMBL/GenBank/DDBJ databases">
        <title>Draft genome assembly of a fouling barnacle, Amphibalanus amphitrite (Darwin, 1854): The first reference genome for Thecostraca.</title>
        <authorList>
            <person name="Kim W."/>
        </authorList>
    </citation>
    <scope>NUCLEOTIDE SEQUENCE [LARGE SCALE GENOMIC DNA]</scope>
    <source>
        <strain evidence="6">SNU_AA5</strain>
        <tissue evidence="6">Soma without cirri and trophi</tissue>
    </source>
</reference>
<accession>A0A6A4VHK6</accession>
<evidence type="ECO:0000313" key="7">
    <source>
        <dbReference type="Proteomes" id="UP000440578"/>
    </source>
</evidence>
<dbReference type="GO" id="GO:0016020">
    <property type="term" value="C:membrane"/>
    <property type="evidence" value="ECO:0007669"/>
    <property type="project" value="UniProtKB-SubCell"/>
</dbReference>
<dbReference type="Proteomes" id="UP000440578">
    <property type="component" value="Unassembled WGS sequence"/>
</dbReference>